<dbReference type="EMBL" id="SDAM02000102">
    <property type="protein sequence ID" value="KAH6829946.1"/>
    <property type="molecule type" value="Genomic_DNA"/>
</dbReference>
<dbReference type="PANTHER" id="PTHR31197">
    <property type="entry name" value="OS01G0612600 PROTEIN"/>
    <property type="match status" value="1"/>
</dbReference>
<proteinExistence type="predicted"/>
<sequence>MPKDRRVNSSSFDRSMVSPYSCSSKISDCKNGKRSLHHVGDEKEWEDVRCPICMEQPHNAVLLLCSSREKGCRPFLCDTSYRHSNCFDQFKRSSAAANLHTLSEEQQSDELVCPFCRGTVTGWDVMHPARKFMNSKPRSCSLETCSFRGNYAELRKHARLEHPFERPSEASPTRKSNWIVLEQQREIEDALLHQSDMEYGDLDLPILGEWVDDDFWSGRNGLPSLDDWVEDDFWSEGSFFDIPSGMSDIEDDLSLLSGLSMPFFSSYLSSHDEDMMDSGNSRSRDQLQQTAISGSRSDGHLGNGTPSSESRSSSHNEDDANASRSRPDDRRENDSLNLSSRSGHRRENDRTSSRNRSSYHRADDPASLRSRSSYSRENGSNASRTRSRSRYYREITPERSRSRLSYHWEDERPNSRSRSRSSYRREDERPNSRSRFYRGTFVPAVRGYDARSFPGSSSRQTRSDPGRRGD</sequence>
<dbReference type="InterPro" id="IPR012866">
    <property type="entry name" value="DUF1644"/>
</dbReference>
<name>A0AAD4P8A3_PERFH</name>
<dbReference type="PANTHER" id="PTHR31197:SF40">
    <property type="entry name" value="ZINC FINGER, RING_FYVE_PHD-TYPE"/>
    <property type="match status" value="1"/>
</dbReference>
<dbReference type="AlphaFoldDB" id="A0AAD4P8A3"/>
<feature type="compositionally biased region" description="Polar residues" evidence="1">
    <location>
        <begin position="278"/>
        <end position="296"/>
    </location>
</feature>
<evidence type="ECO:0000256" key="1">
    <source>
        <dbReference type="SAM" id="MobiDB-lite"/>
    </source>
</evidence>
<dbReference type="Proteomes" id="UP001190926">
    <property type="component" value="Unassembled WGS sequence"/>
</dbReference>
<dbReference type="Pfam" id="PF07800">
    <property type="entry name" value="DUF1644"/>
    <property type="match status" value="1"/>
</dbReference>
<comment type="caution">
    <text evidence="2">The sequence shown here is derived from an EMBL/GenBank/DDBJ whole genome shotgun (WGS) entry which is preliminary data.</text>
</comment>
<organism evidence="2 3">
    <name type="scientific">Perilla frutescens var. hirtella</name>
    <name type="common">Perilla citriodora</name>
    <name type="synonym">Perilla setoyensis</name>
    <dbReference type="NCBI Taxonomy" id="608512"/>
    <lineage>
        <taxon>Eukaryota</taxon>
        <taxon>Viridiplantae</taxon>
        <taxon>Streptophyta</taxon>
        <taxon>Embryophyta</taxon>
        <taxon>Tracheophyta</taxon>
        <taxon>Spermatophyta</taxon>
        <taxon>Magnoliopsida</taxon>
        <taxon>eudicotyledons</taxon>
        <taxon>Gunneridae</taxon>
        <taxon>Pentapetalae</taxon>
        <taxon>asterids</taxon>
        <taxon>lamiids</taxon>
        <taxon>Lamiales</taxon>
        <taxon>Lamiaceae</taxon>
        <taxon>Nepetoideae</taxon>
        <taxon>Elsholtzieae</taxon>
        <taxon>Perilla</taxon>
    </lineage>
</organism>
<feature type="region of interest" description="Disordered" evidence="1">
    <location>
        <begin position="408"/>
        <end position="470"/>
    </location>
</feature>
<feature type="compositionally biased region" description="Basic and acidic residues" evidence="1">
    <location>
        <begin position="325"/>
        <end position="334"/>
    </location>
</feature>
<accession>A0AAD4P8A3</accession>
<feature type="compositionally biased region" description="Polar residues" evidence="1">
    <location>
        <begin position="369"/>
        <end position="382"/>
    </location>
</feature>
<feature type="region of interest" description="Disordered" evidence="1">
    <location>
        <begin position="272"/>
        <end position="396"/>
    </location>
</feature>
<reference evidence="2 3" key="1">
    <citation type="journal article" date="2021" name="Nat. Commun.">
        <title>Incipient diploidization of the medicinal plant Perilla within 10,000 years.</title>
        <authorList>
            <person name="Zhang Y."/>
            <person name="Shen Q."/>
            <person name="Leng L."/>
            <person name="Zhang D."/>
            <person name="Chen S."/>
            <person name="Shi Y."/>
            <person name="Ning Z."/>
            <person name="Chen S."/>
        </authorList>
    </citation>
    <scope>NUCLEOTIDE SEQUENCE [LARGE SCALE GENOMIC DNA]</scope>
    <source>
        <strain evidence="3">cv. PC099</strain>
    </source>
</reference>
<protein>
    <submittedName>
        <fullName evidence="2">Uncharacterized protein</fullName>
    </submittedName>
</protein>
<gene>
    <name evidence="2" type="ORF">C2S53_010665</name>
</gene>
<feature type="compositionally biased region" description="Basic and acidic residues" evidence="1">
    <location>
        <begin position="461"/>
        <end position="470"/>
    </location>
</feature>
<keyword evidence="3" id="KW-1185">Reference proteome</keyword>
<evidence type="ECO:0000313" key="2">
    <source>
        <dbReference type="EMBL" id="KAH6829946.1"/>
    </source>
</evidence>
<evidence type="ECO:0000313" key="3">
    <source>
        <dbReference type="Proteomes" id="UP001190926"/>
    </source>
</evidence>